<dbReference type="EMBL" id="CP139960">
    <property type="protein sequence ID" value="WQD39053.1"/>
    <property type="molecule type" value="Genomic_DNA"/>
</dbReference>
<organism evidence="1 2">
    <name type="scientific">Niabella yanshanensis</name>
    <dbReference type="NCBI Taxonomy" id="577386"/>
    <lineage>
        <taxon>Bacteria</taxon>
        <taxon>Pseudomonadati</taxon>
        <taxon>Bacteroidota</taxon>
        <taxon>Chitinophagia</taxon>
        <taxon>Chitinophagales</taxon>
        <taxon>Chitinophagaceae</taxon>
        <taxon>Niabella</taxon>
    </lineage>
</organism>
<dbReference type="Proteomes" id="UP001325680">
    <property type="component" value="Chromosome"/>
</dbReference>
<gene>
    <name evidence="1" type="ORF">U0035_02685</name>
</gene>
<reference evidence="1 2" key="1">
    <citation type="submission" date="2023-12" db="EMBL/GenBank/DDBJ databases">
        <title>Genome sequencing and assembly of bacterial species from a model synthetic community.</title>
        <authorList>
            <person name="Hogle S.L."/>
        </authorList>
    </citation>
    <scope>NUCLEOTIDE SEQUENCE [LARGE SCALE GENOMIC DNA]</scope>
    <source>
        <strain evidence="1 2">HAMBI_3031</strain>
    </source>
</reference>
<evidence type="ECO:0000313" key="2">
    <source>
        <dbReference type="Proteomes" id="UP001325680"/>
    </source>
</evidence>
<dbReference type="RefSeq" id="WP_114793107.1">
    <property type="nucleotide sequence ID" value="NZ_CP139960.1"/>
</dbReference>
<accession>A0ABZ0W6Y9</accession>
<sequence length="120" mass="13794">MTGEERIQAEAKATLTNKLKQLSYKPLPEEVSKDRLKFLADNGDTREVILCFLNLDKARSISINQRDFDYTPRPDLLILLTVYMNDIKPVLHHFSTWQIKVFTNAIETLSHCTLDAVSDL</sequence>
<proteinExistence type="predicted"/>
<protein>
    <submittedName>
        <fullName evidence="1">Uncharacterized protein</fullName>
    </submittedName>
</protein>
<name>A0ABZ0W6Y9_9BACT</name>
<evidence type="ECO:0000313" key="1">
    <source>
        <dbReference type="EMBL" id="WQD39053.1"/>
    </source>
</evidence>
<keyword evidence="2" id="KW-1185">Reference proteome</keyword>